<dbReference type="OrthoDB" id="9770435at2"/>
<reference evidence="3 4" key="1">
    <citation type="submission" date="2017-11" db="EMBL/GenBank/DDBJ databases">
        <title>Taxonomic description and genome sequences of Spirosoma HA7 sp. nov., isolated from pollen microhabitat of Corylus avellana.</title>
        <authorList>
            <person name="Ambika Manirajan B."/>
            <person name="Suarez C."/>
            <person name="Ratering S."/>
            <person name="Geissler-Plaum R."/>
            <person name="Cardinale M."/>
            <person name="Sylvia S."/>
        </authorList>
    </citation>
    <scope>NUCLEOTIDE SEQUENCE [LARGE SCALE GENOMIC DNA]</scope>
    <source>
        <strain evidence="3 4">HA7</strain>
    </source>
</reference>
<dbReference type="EMBL" id="CP025096">
    <property type="protein sequence ID" value="AUD02767.1"/>
    <property type="molecule type" value="Genomic_DNA"/>
</dbReference>
<keyword evidence="3" id="KW-0808">Transferase</keyword>
<dbReference type="Pfam" id="PF10442">
    <property type="entry name" value="FIST_C"/>
    <property type="match status" value="1"/>
</dbReference>
<dbReference type="PANTHER" id="PTHR40252">
    <property type="entry name" value="BLR0328 PROTEIN"/>
    <property type="match status" value="1"/>
</dbReference>
<dbReference type="RefSeq" id="WP_100988483.1">
    <property type="nucleotide sequence ID" value="NZ_CP025096.1"/>
</dbReference>
<feature type="domain" description="FIST" evidence="1">
    <location>
        <begin position="26"/>
        <end position="219"/>
    </location>
</feature>
<evidence type="ECO:0000313" key="4">
    <source>
        <dbReference type="Proteomes" id="UP000232883"/>
    </source>
</evidence>
<protein>
    <submittedName>
        <fullName evidence="3">Histidine kinase</fullName>
    </submittedName>
</protein>
<dbReference type="KEGG" id="spir:CWM47_13555"/>
<accession>A0A2K8YYQ1</accession>
<gene>
    <name evidence="3" type="ORF">CWM47_13555</name>
</gene>
<dbReference type="SMART" id="SM01204">
    <property type="entry name" value="FIST_C"/>
    <property type="match status" value="1"/>
</dbReference>
<dbReference type="Pfam" id="PF08495">
    <property type="entry name" value="FIST"/>
    <property type="match status" value="1"/>
</dbReference>
<dbReference type="PANTHER" id="PTHR40252:SF2">
    <property type="entry name" value="BLR0328 PROTEIN"/>
    <property type="match status" value="1"/>
</dbReference>
<dbReference type="InterPro" id="IPR013702">
    <property type="entry name" value="FIST_domain_N"/>
</dbReference>
<keyword evidence="4" id="KW-1185">Reference proteome</keyword>
<dbReference type="AlphaFoldDB" id="A0A2K8YYQ1"/>
<evidence type="ECO:0000313" key="3">
    <source>
        <dbReference type="EMBL" id="AUD02767.1"/>
    </source>
</evidence>
<evidence type="ECO:0000259" key="1">
    <source>
        <dbReference type="SMART" id="SM00897"/>
    </source>
</evidence>
<organism evidence="3 4">
    <name type="scientific">Spirosoma pollinicola</name>
    <dbReference type="NCBI Taxonomy" id="2057025"/>
    <lineage>
        <taxon>Bacteria</taxon>
        <taxon>Pseudomonadati</taxon>
        <taxon>Bacteroidota</taxon>
        <taxon>Cytophagia</taxon>
        <taxon>Cytophagales</taxon>
        <taxon>Cytophagaceae</taxon>
        <taxon>Spirosoma</taxon>
    </lineage>
</organism>
<dbReference type="SMART" id="SM00897">
    <property type="entry name" value="FIST"/>
    <property type="match status" value="1"/>
</dbReference>
<proteinExistence type="predicted"/>
<evidence type="ECO:0000259" key="2">
    <source>
        <dbReference type="SMART" id="SM01204"/>
    </source>
</evidence>
<dbReference type="GO" id="GO:0016301">
    <property type="term" value="F:kinase activity"/>
    <property type="evidence" value="ECO:0007669"/>
    <property type="project" value="UniProtKB-KW"/>
</dbReference>
<feature type="domain" description="FIST C-domain" evidence="2">
    <location>
        <begin position="220"/>
        <end position="358"/>
    </location>
</feature>
<keyword evidence="3" id="KW-0418">Kinase</keyword>
<dbReference type="InterPro" id="IPR019494">
    <property type="entry name" value="FIST_C"/>
</dbReference>
<dbReference type="Proteomes" id="UP000232883">
    <property type="component" value="Chromosome"/>
</dbReference>
<sequence>MKLRQSVFDADNWTIITETTGFSGHKAQLILAFGERALLDKPGLYQQLRELYPAAAIVINSTAGEIFDDKVCDDSIVVTAIEFEKTTIRSVQIDISDRSESYAAGRQLAQTLDDETLAAVFVISDGGLVNGTQLIDALNHGLDRIVPITGGLAGDAARFERTLVGLNQPPAVGKIVGIGFYGSELTVGTSSMGGWDVFGPEREVTRSEYNVLYQIGDKQALDLYKEYLGKYASGLPSAALFFPLSMRATPDSHPLVRTILTIDEATRSMTFAGDMPEKSLVRFMTANLDRLIEAAAVAAHTARKHLAVEPELAILVSCVGRKLVLGQRVDEEVEAVREVFGSPSVLTGFYSYGEISPIAPDARCELHNQTMTITVFSEK</sequence>
<name>A0A2K8YYQ1_9BACT</name>